<reference evidence="8 9" key="1">
    <citation type="submission" date="2023-03" db="EMBL/GenBank/DDBJ databases">
        <title>Novel Species.</title>
        <authorList>
            <person name="Ma S."/>
        </authorList>
    </citation>
    <scope>NUCLEOTIDE SEQUENCE [LARGE SCALE GENOMIC DNA]</scope>
    <source>
        <strain evidence="8 9">B11</strain>
    </source>
</reference>
<dbReference type="RefSeq" id="WP_369017828.1">
    <property type="nucleotide sequence ID" value="NZ_CP121689.1"/>
</dbReference>
<feature type="domain" description="EamA" evidence="7">
    <location>
        <begin position="12"/>
        <end position="142"/>
    </location>
</feature>
<dbReference type="SUPFAM" id="SSF103481">
    <property type="entry name" value="Multidrug resistance efflux transporter EmrE"/>
    <property type="match status" value="2"/>
</dbReference>
<gene>
    <name evidence="8" type="ORF">QBE54_08810</name>
</gene>
<dbReference type="Proteomes" id="UP001461341">
    <property type="component" value="Chromosome"/>
</dbReference>
<evidence type="ECO:0000256" key="3">
    <source>
        <dbReference type="ARBA" id="ARBA00022692"/>
    </source>
</evidence>
<dbReference type="InterPro" id="IPR000620">
    <property type="entry name" value="EamA_dom"/>
</dbReference>
<feature type="transmembrane region" description="Helical" evidence="6">
    <location>
        <begin position="220"/>
        <end position="239"/>
    </location>
</feature>
<evidence type="ECO:0000259" key="7">
    <source>
        <dbReference type="Pfam" id="PF00892"/>
    </source>
</evidence>
<evidence type="ECO:0000256" key="6">
    <source>
        <dbReference type="SAM" id="Phobius"/>
    </source>
</evidence>
<evidence type="ECO:0000313" key="9">
    <source>
        <dbReference type="Proteomes" id="UP001461341"/>
    </source>
</evidence>
<dbReference type="InterPro" id="IPR050638">
    <property type="entry name" value="AA-Vitamin_Transporters"/>
</dbReference>
<organism evidence="8 9">
    <name type="scientific">Thermatribacter velox</name>
    <dbReference type="NCBI Taxonomy" id="3039681"/>
    <lineage>
        <taxon>Bacteria</taxon>
        <taxon>Pseudomonadati</taxon>
        <taxon>Atribacterota</taxon>
        <taxon>Atribacteria</taxon>
        <taxon>Atribacterales</taxon>
        <taxon>Thermatribacteraceae</taxon>
        <taxon>Thermatribacter</taxon>
    </lineage>
</organism>
<dbReference type="InterPro" id="IPR037185">
    <property type="entry name" value="EmrE-like"/>
</dbReference>
<evidence type="ECO:0000256" key="5">
    <source>
        <dbReference type="ARBA" id="ARBA00023136"/>
    </source>
</evidence>
<evidence type="ECO:0000256" key="2">
    <source>
        <dbReference type="ARBA" id="ARBA00007362"/>
    </source>
</evidence>
<keyword evidence="4 6" id="KW-1133">Transmembrane helix</keyword>
<sequence>MESTLEKYNPHFLLFVVSVIWGFNFSVVKWGVMLFGPLSFALLRFLVGAPLLFLTLSRYENDPWIRREDVFYFLLLGLIGFGIYQPLWSMGLQLSLASHSVLILSLSPVVVTLTAFLRREELVSWVNLLGVGLGFGGVIFLVQQGETGAYLKGDVLKGDLLTLIAAMCWGFYSYLSKKMLTSYSPLKVSTWSVIFGVLWMLPTSLLSLVRAPWNQIDLSVLGSLFYGTVPAMVLAYVFWHNGVRVLGASRTVSYQFLIQVFGVLAAWMFYRETLNLNALIGILLIAIGLLLSQRKGGLPFWLR</sequence>
<evidence type="ECO:0000313" key="8">
    <source>
        <dbReference type="EMBL" id="WZL75678.1"/>
    </source>
</evidence>
<keyword evidence="3 6" id="KW-0812">Transmembrane</keyword>
<name>A0ABZ2YD91_9BACT</name>
<proteinExistence type="inferred from homology"/>
<evidence type="ECO:0000256" key="1">
    <source>
        <dbReference type="ARBA" id="ARBA00004141"/>
    </source>
</evidence>
<keyword evidence="5 6" id="KW-0472">Membrane</keyword>
<feature type="transmembrane region" description="Helical" evidence="6">
    <location>
        <begin position="251"/>
        <end position="270"/>
    </location>
</feature>
<feature type="transmembrane region" description="Helical" evidence="6">
    <location>
        <begin position="188"/>
        <end position="208"/>
    </location>
</feature>
<feature type="domain" description="EamA" evidence="7">
    <location>
        <begin position="157"/>
        <end position="291"/>
    </location>
</feature>
<evidence type="ECO:0000256" key="4">
    <source>
        <dbReference type="ARBA" id="ARBA00022989"/>
    </source>
</evidence>
<feature type="transmembrane region" description="Helical" evidence="6">
    <location>
        <begin position="38"/>
        <end position="57"/>
    </location>
</feature>
<feature type="transmembrane region" description="Helical" evidence="6">
    <location>
        <begin position="124"/>
        <end position="143"/>
    </location>
</feature>
<keyword evidence="9" id="KW-1185">Reference proteome</keyword>
<feature type="transmembrane region" description="Helical" evidence="6">
    <location>
        <begin position="94"/>
        <end position="117"/>
    </location>
</feature>
<dbReference type="PANTHER" id="PTHR32322:SF2">
    <property type="entry name" value="EAMA DOMAIN-CONTAINING PROTEIN"/>
    <property type="match status" value="1"/>
</dbReference>
<feature type="transmembrane region" description="Helical" evidence="6">
    <location>
        <begin position="69"/>
        <end position="88"/>
    </location>
</feature>
<dbReference type="EMBL" id="CP121689">
    <property type="protein sequence ID" value="WZL75678.1"/>
    <property type="molecule type" value="Genomic_DNA"/>
</dbReference>
<comment type="similarity">
    <text evidence="2">Belongs to the EamA transporter family.</text>
</comment>
<accession>A0ABZ2YD91</accession>
<dbReference type="Pfam" id="PF00892">
    <property type="entry name" value="EamA"/>
    <property type="match status" value="2"/>
</dbReference>
<protein>
    <submittedName>
        <fullName evidence="8">DMT family transporter</fullName>
    </submittedName>
</protein>
<comment type="subcellular location">
    <subcellularLocation>
        <location evidence="1">Membrane</location>
        <topology evidence="1">Multi-pass membrane protein</topology>
    </subcellularLocation>
</comment>
<dbReference type="PANTHER" id="PTHR32322">
    <property type="entry name" value="INNER MEMBRANE TRANSPORTER"/>
    <property type="match status" value="1"/>
</dbReference>
<feature type="transmembrane region" description="Helical" evidence="6">
    <location>
        <begin position="155"/>
        <end position="176"/>
    </location>
</feature>
<feature type="transmembrane region" description="Helical" evidence="6">
    <location>
        <begin position="276"/>
        <end position="293"/>
    </location>
</feature>
<feature type="transmembrane region" description="Helical" evidence="6">
    <location>
        <begin position="12"/>
        <end position="32"/>
    </location>
</feature>